<accession>A0A1E4SQQ6</accession>
<protein>
    <recommendedName>
        <fullName evidence="4 14">General transcription and DNA repair factor IIH subunit TFB4</fullName>
        <shortName evidence="14">TFIIH subunit TFB4</shortName>
    </recommendedName>
    <alternativeName>
        <fullName evidence="13 14">RNA polymerase II transcription factor B subunit 4</fullName>
    </alternativeName>
</protein>
<dbReference type="STRING" id="984487.A0A1E4SQQ6"/>
<dbReference type="GO" id="GO:0006355">
    <property type="term" value="P:regulation of DNA-templated transcription"/>
    <property type="evidence" value="ECO:0007669"/>
    <property type="project" value="InterPro"/>
</dbReference>
<proteinExistence type="inferred from homology"/>
<evidence type="ECO:0000256" key="9">
    <source>
        <dbReference type="ARBA" id="ARBA00023015"/>
    </source>
</evidence>
<comment type="function">
    <text evidence="1 14">Component of the general transcription and DNA repair factor IIH (TFIIH) core complex, which is involved in general and transcription-coupled nucleotide excision repair (NER) of damaged DNA and, when complexed to TFIIK, in RNA transcription by RNA polymerase II. In NER, TFIIH acts by opening DNA around the lesion to allow the excision of the damaged oligonucleotide and its replacement by a new DNA fragment. In transcription, TFIIH has an essential role in transcription initiation. When the pre-initiation complex (PIC) has been established, TFIIH is required for promoter opening and promoter escape. Phosphorylation of the C-terminal tail (CTD) of the largest subunit of RNA polymerase II by the kinase module TFIIK controls the initiation of transcription.</text>
</comment>
<evidence type="ECO:0000256" key="1">
    <source>
        <dbReference type="ARBA" id="ARBA00002817"/>
    </source>
</evidence>
<evidence type="ECO:0000256" key="12">
    <source>
        <dbReference type="ARBA" id="ARBA00023242"/>
    </source>
</evidence>
<dbReference type="GO" id="GO:0000439">
    <property type="term" value="C:transcription factor TFIIH core complex"/>
    <property type="evidence" value="ECO:0007669"/>
    <property type="project" value="UniProtKB-UniRule"/>
</dbReference>
<keyword evidence="12 14" id="KW-0539">Nucleus</keyword>
<dbReference type="GO" id="GO:0006367">
    <property type="term" value="P:transcription initiation at RNA polymerase II promoter"/>
    <property type="evidence" value="ECO:0007669"/>
    <property type="project" value="EnsemblFungi"/>
</dbReference>
<dbReference type="OrthoDB" id="17307at2759"/>
<organism evidence="16 17">
    <name type="scientific">Suhomyces tanzawaensis NRRL Y-17324</name>
    <dbReference type="NCBI Taxonomy" id="984487"/>
    <lineage>
        <taxon>Eukaryota</taxon>
        <taxon>Fungi</taxon>
        <taxon>Dikarya</taxon>
        <taxon>Ascomycota</taxon>
        <taxon>Saccharomycotina</taxon>
        <taxon>Pichiomycetes</taxon>
        <taxon>Debaryomycetaceae</taxon>
        <taxon>Suhomyces</taxon>
    </lineage>
</organism>
<feature type="chain" id="PRO_5009162878" description="General transcription and DNA repair factor IIH subunit TFB4" evidence="15">
    <location>
        <begin position="31"/>
        <end position="407"/>
    </location>
</feature>
<evidence type="ECO:0000313" key="17">
    <source>
        <dbReference type="Proteomes" id="UP000094285"/>
    </source>
</evidence>
<keyword evidence="5 14" id="KW-0479">Metal-binding</keyword>
<evidence type="ECO:0000256" key="8">
    <source>
        <dbReference type="ARBA" id="ARBA00022833"/>
    </source>
</evidence>
<sequence>MATTTTALATTTTALATTTTALATTTTCKAQPTYYNRQPTMDAISDRVFTESVDSSNDDPSLLTVILDLSPASWYNIKDQISINEITKSLLVFMNAHLSLNNSNQVAFIASGPQGSKFLYPNPGKVYDEIRTREEDVDREPSPGLVSKEMYRQFRVVDEAVLEELNQCLKEVLATDTHKSALSGALSMALTYTNRMLTLDQSISTTTASAINSTTNMKASSNAAGGSGAAASGTAANSVSLMKARILIVSANDEDDIKYIPIMNSIFTAQKMKLSIDVAKLGTKNSSYLQQAADATDGIYLHIDDPKAIIQVLSTAFFVEPSIRPYIILPTNSNVNYRASCFITGKSVDLGYVCSVCLCIMSVIPDTGKCPACGCVFDDRVLAQLKRGPVVMSRKKRKVEGTPAVNP</sequence>
<dbReference type="GeneID" id="30980584"/>
<dbReference type="PANTHER" id="PTHR12831:SF0">
    <property type="entry name" value="GENERAL TRANSCRIPTION FACTOR IIH SUBUNIT 3"/>
    <property type="match status" value="1"/>
</dbReference>
<evidence type="ECO:0000256" key="7">
    <source>
        <dbReference type="ARBA" id="ARBA00022771"/>
    </source>
</evidence>
<evidence type="ECO:0000256" key="5">
    <source>
        <dbReference type="ARBA" id="ARBA00022723"/>
    </source>
</evidence>
<evidence type="ECO:0000256" key="3">
    <source>
        <dbReference type="ARBA" id="ARBA00005273"/>
    </source>
</evidence>
<keyword evidence="10 14" id="KW-0804">Transcription</keyword>
<dbReference type="InterPro" id="IPR036465">
    <property type="entry name" value="vWFA_dom_sf"/>
</dbReference>
<evidence type="ECO:0000256" key="13">
    <source>
        <dbReference type="ARBA" id="ARBA00033341"/>
    </source>
</evidence>
<evidence type="ECO:0000256" key="15">
    <source>
        <dbReference type="SAM" id="SignalP"/>
    </source>
</evidence>
<keyword evidence="17" id="KW-1185">Reference proteome</keyword>
<dbReference type="GO" id="GO:0008270">
    <property type="term" value="F:zinc ion binding"/>
    <property type="evidence" value="ECO:0007669"/>
    <property type="project" value="UniProtKB-KW"/>
</dbReference>
<evidence type="ECO:0000256" key="6">
    <source>
        <dbReference type="ARBA" id="ARBA00022763"/>
    </source>
</evidence>
<keyword evidence="6 14" id="KW-0227">DNA damage</keyword>
<dbReference type="Gene3D" id="3.40.50.410">
    <property type="entry name" value="von Willebrand factor, type A domain"/>
    <property type="match status" value="1"/>
</dbReference>
<comment type="similarity">
    <text evidence="3 14">Belongs to the TFB4 family.</text>
</comment>
<evidence type="ECO:0000256" key="4">
    <source>
        <dbReference type="ARBA" id="ARBA00021280"/>
    </source>
</evidence>
<keyword evidence="7 14" id="KW-0863">Zinc-finger</keyword>
<reference evidence="17" key="1">
    <citation type="submission" date="2016-05" db="EMBL/GenBank/DDBJ databases">
        <title>Comparative genomics of biotechnologically important yeasts.</title>
        <authorList>
            <consortium name="DOE Joint Genome Institute"/>
            <person name="Riley R."/>
            <person name="Haridas S."/>
            <person name="Wolfe K.H."/>
            <person name="Lopes M.R."/>
            <person name="Hittinger C.T."/>
            <person name="Goker M."/>
            <person name="Salamov A."/>
            <person name="Wisecaver J."/>
            <person name="Long T.M."/>
            <person name="Aerts A.L."/>
            <person name="Barry K."/>
            <person name="Choi C."/>
            <person name="Clum A."/>
            <person name="Coughlan A.Y."/>
            <person name="Deshpande S."/>
            <person name="Douglass A.P."/>
            <person name="Hanson S.J."/>
            <person name="Klenk H.-P."/>
            <person name="Labutti K."/>
            <person name="Lapidus A."/>
            <person name="Lindquist E."/>
            <person name="Lipzen A."/>
            <person name="Meier-Kolthoff J.P."/>
            <person name="Ohm R.A."/>
            <person name="Otillar R.P."/>
            <person name="Pangilinan J."/>
            <person name="Peng Y."/>
            <person name="Rokas A."/>
            <person name="Rosa C.A."/>
            <person name="Scheuner C."/>
            <person name="Sibirny A.A."/>
            <person name="Slot J.C."/>
            <person name="Stielow J.B."/>
            <person name="Sun H."/>
            <person name="Kurtzman C.P."/>
            <person name="Blackwell M."/>
            <person name="Grigoriev I.V."/>
            <person name="Jeffries T.W."/>
        </authorList>
    </citation>
    <scope>NUCLEOTIDE SEQUENCE [LARGE SCALE GENOMIC DNA]</scope>
    <source>
        <strain evidence="17">NRRL Y-17324</strain>
    </source>
</reference>
<comment type="subcellular location">
    <subcellularLocation>
        <location evidence="2 14">Nucleus</location>
    </subcellularLocation>
</comment>
<keyword evidence="8 14" id="KW-0862">Zinc</keyword>
<evidence type="ECO:0000313" key="16">
    <source>
        <dbReference type="EMBL" id="ODV81828.1"/>
    </source>
</evidence>
<dbReference type="Pfam" id="PF03850">
    <property type="entry name" value="Tfb4"/>
    <property type="match status" value="1"/>
</dbReference>
<keyword evidence="9 14" id="KW-0805">Transcription regulation</keyword>
<evidence type="ECO:0000256" key="14">
    <source>
        <dbReference type="RuleBase" id="RU368090"/>
    </source>
</evidence>
<gene>
    <name evidence="16" type="ORF">CANTADRAFT_19437</name>
</gene>
<keyword evidence="15" id="KW-0732">Signal</keyword>
<comment type="subunit">
    <text evidence="14">Component of the 7-subunit TFIIH core complex composed of XPB/SSL2, XPD/RAD3, SSL1, TFB1, TFB2, TFB4 and TFB5, which is active in NER. The core complex associates with the 3-subunit CTD-kinase module TFIIK composed of CCL1, KIN28 and TFB3 to form the 10-subunit holoenzyme (holo-TFIIH) active in transcription.</text>
</comment>
<dbReference type="RefSeq" id="XP_020066950.1">
    <property type="nucleotide sequence ID" value="XM_020206447.1"/>
</dbReference>
<dbReference type="GO" id="GO:0006289">
    <property type="term" value="P:nucleotide-excision repair"/>
    <property type="evidence" value="ECO:0007669"/>
    <property type="project" value="UniProtKB-UniRule"/>
</dbReference>
<keyword evidence="11 14" id="KW-0234">DNA repair</keyword>
<name>A0A1E4SQQ6_9ASCO</name>
<dbReference type="PANTHER" id="PTHR12831">
    <property type="entry name" value="TRANSCRIPTION INITIATION FACTOR IIH TFIIH , POLYPEPTIDE 3-RELATED"/>
    <property type="match status" value="1"/>
</dbReference>
<evidence type="ECO:0000256" key="10">
    <source>
        <dbReference type="ARBA" id="ARBA00023163"/>
    </source>
</evidence>
<feature type="signal peptide" evidence="15">
    <location>
        <begin position="1"/>
        <end position="30"/>
    </location>
</feature>
<evidence type="ECO:0000256" key="11">
    <source>
        <dbReference type="ARBA" id="ARBA00023204"/>
    </source>
</evidence>
<evidence type="ECO:0000256" key="2">
    <source>
        <dbReference type="ARBA" id="ARBA00004123"/>
    </source>
</evidence>
<dbReference type="EMBL" id="KV453909">
    <property type="protein sequence ID" value="ODV81828.1"/>
    <property type="molecule type" value="Genomic_DNA"/>
</dbReference>
<dbReference type="AlphaFoldDB" id="A0A1E4SQQ6"/>
<dbReference type="GO" id="GO:0005675">
    <property type="term" value="C:transcription factor TFIIH holo complex"/>
    <property type="evidence" value="ECO:0007669"/>
    <property type="project" value="UniProtKB-UniRule"/>
</dbReference>
<dbReference type="Proteomes" id="UP000094285">
    <property type="component" value="Unassembled WGS sequence"/>
</dbReference>
<dbReference type="GO" id="GO:0000112">
    <property type="term" value="C:nucleotide-excision repair factor 3 complex"/>
    <property type="evidence" value="ECO:0007669"/>
    <property type="project" value="EnsemblFungi"/>
</dbReference>
<dbReference type="InterPro" id="IPR004600">
    <property type="entry name" value="TFIIH_Tfb4/GTF2H3"/>
</dbReference>